<dbReference type="Gene3D" id="1.10.30.50">
    <property type="match status" value="1"/>
</dbReference>
<organism evidence="9">
    <name type="scientific">viral metagenome</name>
    <dbReference type="NCBI Taxonomy" id="1070528"/>
    <lineage>
        <taxon>unclassified sequences</taxon>
        <taxon>metagenomes</taxon>
        <taxon>organismal metagenomes</taxon>
    </lineage>
</organism>
<dbReference type="PIRSF" id="PIRSF037677">
    <property type="entry name" value="DNA_mis_repair_Msh6"/>
    <property type="match status" value="1"/>
</dbReference>
<dbReference type="Gene3D" id="3.40.1170.10">
    <property type="entry name" value="DNA repair protein MutS, domain I"/>
    <property type="match status" value="1"/>
</dbReference>
<keyword evidence="5" id="KW-0238">DNA-binding</keyword>
<evidence type="ECO:0000256" key="1">
    <source>
        <dbReference type="ARBA" id="ARBA00006271"/>
    </source>
</evidence>
<dbReference type="SUPFAM" id="SSF55271">
    <property type="entry name" value="DNA repair protein MutS, domain I"/>
    <property type="match status" value="1"/>
</dbReference>
<keyword evidence="3" id="KW-0227">DNA damage</keyword>
<protein>
    <recommendedName>
        <fullName evidence="10">DNA mismatch repair proteins mutS family domain-containing protein</fullName>
    </recommendedName>
</protein>
<dbReference type="InterPro" id="IPR036187">
    <property type="entry name" value="DNA_mismatch_repair_MutS_sf"/>
</dbReference>
<dbReference type="GO" id="GO:0006298">
    <property type="term" value="P:mismatch repair"/>
    <property type="evidence" value="ECO:0007669"/>
    <property type="project" value="InterPro"/>
</dbReference>
<dbReference type="PANTHER" id="PTHR11361">
    <property type="entry name" value="DNA MISMATCH REPAIR PROTEIN MUTS FAMILY MEMBER"/>
    <property type="match status" value="1"/>
</dbReference>
<dbReference type="GO" id="GO:0140664">
    <property type="term" value="F:ATP-dependent DNA damage sensor activity"/>
    <property type="evidence" value="ECO:0007669"/>
    <property type="project" value="InterPro"/>
</dbReference>
<reference evidence="9" key="1">
    <citation type="journal article" date="2020" name="Nature">
        <title>Giant virus diversity and host interactions through global metagenomics.</title>
        <authorList>
            <person name="Schulz F."/>
            <person name="Roux S."/>
            <person name="Paez-Espino D."/>
            <person name="Jungbluth S."/>
            <person name="Walsh D.A."/>
            <person name="Denef V.J."/>
            <person name="McMahon K.D."/>
            <person name="Konstantinidis K.T."/>
            <person name="Eloe-Fadrosh E.A."/>
            <person name="Kyrpides N.C."/>
            <person name="Woyke T."/>
        </authorList>
    </citation>
    <scope>NUCLEOTIDE SEQUENCE</scope>
    <source>
        <strain evidence="9">GVMAG-M-3300020185-18</strain>
    </source>
</reference>
<comment type="similarity">
    <text evidence="1">Belongs to the DNA mismatch repair MutS family.</text>
</comment>
<dbReference type="InterPro" id="IPR045076">
    <property type="entry name" value="MutS"/>
</dbReference>
<evidence type="ECO:0000256" key="5">
    <source>
        <dbReference type="ARBA" id="ARBA00023125"/>
    </source>
</evidence>
<evidence type="ECO:0000256" key="2">
    <source>
        <dbReference type="ARBA" id="ARBA00022741"/>
    </source>
</evidence>
<dbReference type="Gene3D" id="1.10.1420.10">
    <property type="match status" value="1"/>
</dbReference>
<accession>A0A6C0C529</accession>
<dbReference type="InterPro" id="IPR027417">
    <property type="entry name" value="P-loop_NTPase"/>
</dbReference>
<dbReference type="AlphaFoldDB" id="A0A6C0C529"/>
<dbReference type="InterPro" id="IPR017261">
    <property type="entry name" value="DNA_mismatch_repair_MutS/MSH"/>
</dbReference>
<dbReference type="InterPro" id="IPR007696">
    <property type="entry name" value="DNA_mismatch_repair_MutS_core"/>
</dbReference>
<evidence type="ECO:0000259" key="6">
    <source>
        <dbReference type="SMART" id="SM00507"/>
    </source>
</evidence>
<dbReference type="Pfam" id="PF05192">
    <property type="entry name" value="MutS_III"/>
    <property type="match status" value="1"/>
</dbReference>
<dbReference type="SUPFAM" id="SSF48334">
    <property type="entry name" value="DNA repair protein MutS, domain III"/>
    <property type="match status" value="1"/>
</dbReference>
<dbReference type="SMART" id="SM00533">
    <property type="entry name" value="MUTSd"/>
    <property type="match status" value="1"/>
</dbReference>
<dbReference type="PANTHER" id="PTHR11361:SF148">
    <property type="entry name" value="DNA MISMATCH REPAIR PROTEIN MSH6"/>
    <property type="match status" value="1"/>
</dbReference>
<dbReference type="SMART" id="SM00507">
    <property type="entry name" value="HNHc"/>
    <property type="match status" value="1"/>
</dbReference>
<feature type="domain" description="DNA mismatch repair proteins mutS family" evidence="8">
    <location>
        <begin position="717"/>
        <end position="907"/>
    </location>
</feature>
<keyword evidence="2" id="KW-0547">Nucleotide-binding</keyword>
<keyword evidence="4" id="KW-0067">ATP-binding</keyword>
<evidence type="ECO:0000256" key="4">
    <source>
        <dbReference type="ARBA" id="ARBA00022840"/>
    </source>
</evidence>
<dbReference type="CDD" id="cd00085">
    <property type="entry name" value="HNHc"/>
    <property type="match status" value="1"/>
</dbReference>
<dbReference type="InterPro" id="IPR016151">
    <property type="entry name" value="DNA_mismatch_repair_MutS_N"/>
</dbReference>
<evidence type="ECO:0000259" key="7">
    <source>
        <dbReference type="SMART" id="SM00533"/>
    </source>
</evidence>
<sequence>MTKKSMMEEYFITLNNLKKKRGNETILLWQCGSFFEVYALGIFKNNIPEFVEAKFQIETFRDLCNMTVVKKGEQKYKNKPVFMAGFTTANPYLLEKHLNTLMDNGLTVKVVVENGDDILNKGKKRKELGIFSPGTNFNDTTTHNTNNIMCIWLEKRSKTLLTKQPCLACGASIIDIFTGTSDFIEFNTSGENLQEIAIFDDLQRFYSIHEPKEVIFIHNYKKQKEIDEIIQFCGFHPKKMTNISIFEYNNKQQVSELEKQAFTFSKQNYQQEILERFYKNAKLDYNIFLETTQLVHYPFSLQSFCFLLDYIYCHNPNLIQKIYEPKYNSKTNQLLLMSHALQQLNIIDTHIDDGPYSSVKKILNKCITPMGKRSFNMLLVKPTTNESYLKKEYKITEFIMKNYEKFQHIREKFKMVKDIEKLYRKVILKDVLPCEIAHFYKTIQMTQELYIELENTKTIGKYIQDNININLNKKCSELLKEIDTNIDVDIAININNKKYDVNFVKEGAYEKLDKTFNNYMLSYSKLKKIQETFNNIIKDYQNTGSNFLKYHTTEKSPPYLELTNTRTKILESIIEKHLKEIKNKKLEALNIDFKSIKFATATSGNKKVAGNEIKKICTDIYVNKAVFHDQLKFTYKNIIGKLEEYQIHFNKISKFVKILDVLMNKAYIAKTNKYCKPKIKKASSAFFSAKGLRHPLIEKIQTNTLYVPNDVEIGKREKGILLFGTNAVGKSSLIKSMGICIIMAQAGLFVPCSKFTYQPYNKIFTRILGNDNLFKGLSSFQVEMCEFKTIDNLSDENSLVLGDELCSGTEMGSAISLFSAGLIRLNSRKSSYIFATHFHELGNMKRIKELKYLTLKHMEVIYDNINDCLVYNRKLCDGQGNNMYGLEVCKFLKFQDDFMELAHSIRREEFGENESFSKKKASKYNNKLKNKCTFCNKKATEVHHLIPQKDADKDGYIDIIHKNNKANTVPLCSECHSKETKGNIKRKAVQTTNGLIFKIIE</sequence>
<evidence type="ECO:0000256" key="3">
    <source>
        <dbReference type="ARBA" id="ARBA00022763"/>
    </source>
</evidence>
<dbReference type="SMART" id="SM00534">
    <property type="entry name" value="MUTSac"/>
    <property type="match status" value="1"/>
</dbReference>
<feature type="domain" description="HNH nuclease" evidence="6">
    <location>
        <begin position="922"/>
        <end position="977"/>
    </location>
</feature>
<dbReference type="Pfam" id="PF00488">
    <property type="entry name" value="MutS_V"/>
    <property type="match status" value="1"/>
</dbReference>
<dbReference type="Gene3D" id="3.40.50.300">
    <property type="entry name" value="P-loop containing nucleotide triphosphate hydrolases"/>
    <property type="match status" value="1"/>
</dbReference>
<dbReference type="SUPFAM" id="SSF52540">
    <property type="entry name" value="P-loop containing nucleoside triphosphate hydrolases"/>
    <property type="match status" value="1"/>
</dbReference>
<dbReference type="InterPro" id="IPR003615">
    <property type="entry name" value="HNH_nuc"/>
</dbReference>
<dbReference type="GO" id="GO:0032301">
    <property type="term" value="C:MutSalpha complex"/>
    <property type="evidence" value="ECO:0007669"/>
    <property type="project" value="TreeGrafter"/>
</dbReference>
<dbReference type="GO" id="GO:0005524">
    <property type="term" value="F:ATP binding"/>
    <property type="evidence" value="ECO:0007669"/>
    <property type="project" value="UniProtKB-KW"/>
</dbReference>
<dbReference type="GO" id="GO:0030983">
    <property type="term" value="F:mismatched DNA binding"/>
    <property type="evidence" value="ECO:0007669"/>
    <property type="project" value="InterPro"/>
</dbReference>
<feature type="domain" description="DNA mismatch repair protein MutS core" evidence="7">
    <location>
        <begin position="354"/>
        <end position="700"/>
    </location>
</feature>
<dbReference type="InterPro" id="IPR000432">
    <property type="entry name" value="DNA_mismatch_repair_MutS_C"/>
</dbReference>
<evidence type="ECO:0000313" key="9">
    <source>
        <dbReference type="EMBL" id="QHS98879.1"/>
    </source>
</evidence>
<name>A0A6C0C529_9ZZZZ</name>
<proteinExistence type="inferred from homology"/>
<dbReference type="EMBL" id="MN739327">
    <property type="protein sequence ID" value="QHS98879.1"/>
    <property type="molecule type" value="Genomic_DNA"/>
</dbReference>
<evidence type="ECO:0008006" key="10">
    <source>
        <dbReference type="Google" id="ProtNLM"/>
    </source>
</evidence>
<evidence type="ECO:0000259" key="8">
    <source>
        <dbReference type="SMART" id="SM00534"/>
    </source>
</evidence>